<dbReference type="Pfam" id="PF20464">
    <property type="entry name" value="MmeI_N"/>
    <property type="match status" value="1"/>
</dbReference>
<evidence type="ECO:0000313" key="13">
    <source>
        <dbReference type="Proteomes" id="UP001154255"/>
    </source>
</evidence>
<gene>
    <name evidence="12" type="ORF">R53529_LOCUS684</name>
    <name evidence="11" type="ORF">R53530_LOCUS417</name>
</gene>
<dbReference type="PANTHER" id="PTHR33841">
    <property type="entry name" value="DNA METHYLTRANSFERASE YEEA-RELATED"/>
    <property type="match status" value="1"/>
</dbReference>
<feature type="domain" description="MmeI-like C-terminal" evidence="9">
    <location>
        <begin position="814"/>
        <end position="889"/>
    </location>
</feature>
<dbReference type="GO" id="GO:0004519">
    <property type="term" value="F:endonuclease activity"/>
    <property type="evidence" value="ECO:0007669"/>
    <property type="project" value="UniProtKB-KW"/>
</dbReference>
<dbReference type="InterPro" id="IPR050953">
    <property type="entry name" value="N4_N6_ade-DNA_methylase"/>
</dbReference>
<dbReference type="Pfam" id="PF20473">
    <property type="entry name" value="MmeI_Mtase"/>
    <property type="match status" value="1"/>
</dbReference>
<feature type="domain" description="MmeI-like DNA-methyltransferase" evidence="10">
    <location>
        <begin position="325"/>
        <end position="588"/>
    </location>
</feature>
<feature type="domain" description="MmeI-like N-terminal" evidence="6">
    <location>
        <begin position="16"/>
        <end position="157"/>
    </location>
</feature>
<dbReference type="InterPro" id="IPR046817">
    <property type="entry name" value="MmeI_N"/>
</dbReference>
<evidence type="ECO:0000256" key="1">
    <source>
        <dbReference type="ARBA" id="ARBA00011900"/>
    </source>
</evidence>
<evidence type="ECO:0000259" key="9">
    <source>
        <dbReference type="Pfam" id="PF20467"/>
    </source>
</evidence>
<dbReference type="InterPro" id="IPR046820">
    <property type="entry name" value="MmeI_TRD"/>
</dbReference>
<protein>
    <recommendedName>
        <fullName evidence="1">site-specific DNA-methyltransferase (adenine-specific)</fullName>
        <ecNumber evidence="1">2.1.1.72</ecNumber>
    </recommendedName>
</protein>
<dbReference type="Gene3D" id="3.40.50.150">
    <property type="entry name" value="Vaccinia Virus protein VP39"/>
    <property type="match status" value="1"/>
</dbReference>
<evidence type="ECO:0000313" key="12">
    <source>
        <dbReference type="EMBL" id="CAI3933753.1"/>
    </source>
</evidence>
<feature type="domain" description="MmeI-like helicase spacer" evidence="7">
    <location>
        <begin position="170"/>
        <end position="249"/>
    </location>
</feature>
<dbReference type="InterPro" id="IPR046816">
    <property type="entry name" value="MmeI_Mtase"/>
</dbReference>
<organism evidence="11 13">
    <name type="scientific">Commensalibacter communis</name>
    <dbReference type="NCBI Taxonomy" id="2972786"/>
    <lineage>
        <taxon>Bacteria</taxon>
        <taxon>Pseudomonadati</taxon>
        <taxon>Pseudomonadota</taxon>
        <taxon>Alphaproteobacteria</taxon>
        <taxon>Acetobacterales</taxon>
        <taxon>Acetobacteraceae</taxon>
    </lineage>
</organism>
<dbReference type="InterPro" id="IPR046819">
    <property type="entry name" value="MmeI_hel"/>
</dbReference>
<comment type="caution">
    <text evidence="11">The sequence shown here is derived from an EMBL/GenBank/DDBJ whole genome shotgun (WGS) entry which is preliminary data.</text>
</comment>
<feature type="region of interest" description="Disordered" evidence="5">
    <location>
        <begin position="893"/>
        <end position="917"/>
    </location>
</feature>
<name>A0A9W4TPI9_9PROT</name>
<dbReference type="InterPro" id="IPR029063">
    <property type="entry name" value="SAM-dependent_MTases_sf"/>
</dbReference>
<accession>A0A9W4TPI9</accession>
<feature type="domain" description="MmeI-like target recognition" evidence="8">
    <location>
        <begin position="608"/>
        <end position="809"/>
    </location>
</feature>
<evidence type="ECO:0000259" key="8">
    <source>
        <dbReference type="Pfam" id="PF20466"/>
    </source>
</evidence>
<dbReference type="EMBL" id="CAMXCM010000001">
    <property type="protein sequence ID" value="CAI3927243.1"/>
    <property type="molecule type" value="Genomic_DNA"/>
</dbReference>
<keyword evidence="14" id="KW-1185">Reference proteome</keyword>
<evidence type="ECO:0000313" key="11">
    <source>
        <dbReference type="EMBL" id="CAI3927243.1"/>
    </source>
</evidence>
<evidence type="ECO:0000259" key="6">
    <source>
        <dbReference type="Pfam" id="PF20464"/>
    </source>
</evidence>
<dbReference type="SUPFAM" id="SSF53335">
    <property type="entry name" value="S-adenosyl-L-methionine-dependent methyltransferases"/>
    <property type="match status" value="1"/>
</dbReference>
<keyword evidence="2 11" id="KW-0489">Methyltransferase</keyword>
<feature type="compositionally biased region" description="Low complexity" evidence="5">
    <location>
        <begin position="908"/>
        <end position="917"/>
    </location>
</feature>
<reference evidence="11" key="1">
    <citation type="submission" date="2022-10" db="EMBL/GenBank/DDBJ databases">
        <authorList>
            <person name="Botero Cardona J."/>
        </authorList>
    </citation>
    <scope>NUCLEOTIDE SEQUENCE</scope>
    <source>
        <strain evidence="11">LMG 31819</strain>
        <strain evidence="12">R-53529</strain>
    </source>
</reference>
<dbReference type="EMBL" id="CAMXCS010000001">
    <property type="protein sequence ID" value="CAI3933753.1"/>
    <property type="molecule type" value="Genomic_DNA"/>
</dbReference>
<dbReference type="Pfam" id="PF20467">
    <property type="entry name" value="MmeI_C"/>
    <property type="match status" value="1"/>
</dbReference>
<dbReference type="Proteomes" id="UP001154259">
    <property type="component" value="Unassembled WGS sequence"/>
</dbReference>
<evidence type="ECO:0000256" key="3">
    <source>
        <dbReference type="ARBA" id="ARBA00022679"/>
    </source>
</evidence>
<dbReference type="PANTHER" id="PTHR33841:SF1">
    <property type="entry name" value="DNA METHYLTRANSFERASE A"/>
    <property type="match status" value="1"/>
</dbReference>
<keyword evidence="11" id="KW-0378">Hydrolase</keyword>
<dbReference type="AlphaFoldDB" id="A0A9W4TPI9"/>
<sequence>MLNLYELEPKLKLLIEQPFEDGSAFITKFLEIYNIPQKTITDIQKSYQLNTPVFIPKKLAFIAIDHDDLLLAEDQLKEKYNKHKNKPRLYVVTNGKTIRAWNAKQDQLLDKPFTELNDYFDFFAYLAGIERYEVIEEVEADRKATRKLNLLYKELLDHNMDWINNPKAEHELNLFVMRLLFCFFAEDTAIFPKDQFTETVMTYSSPDGSDTADILHQLFEGMATNPTQRKTKNFPKWVLDFPYVNGGLFNDDIRIPRFSDRALRFFRDCGNYNWQEINPDIFGSMMQAIANKELRKDNGMHYTSVPNIERLLKPLLLDQLEAELTEAGDDLSKLNKFHDHLARIRIFDPACGSGNFLIIAYRRLRELEFKVLKRLKQQIAAPLGFTSIQLDHFYGIELDDFAAQTARLSLWIVQYQMNAKMKKDFGDSPATLPLTENGHIICGNALRLDWTEICPVENIDSKTEIYVAGNPPFHGSTWQSKEQKEDIEQLFSPHTKSYKTLDYSAGWFFKTAQFLTHPKTYGGALVSTNSICQGTQVELLWPLILNLNIEIGFAWPSFKWKNNATHNAGVTCIIVGLRRASSTIKTLYFEDHSTDIPHISPYLLPVNNDIIVQKRSKPFGKTPIMVFGNKPTDGGYLMLSPPEKQELLENYPQATPLVKRIYGSQEFIRGEERFCLWIQDQDLPLAHSIPPIMKRIKAVQQFRLKSSKKTTKELAQQPYRFDEIRSRINQEVFLIPAVSSEQRHYLSIGFMPANIIINNSSFAIFDPPDYLFAILSSRLHAVWLANIGGKLEERYRYSNTIVYNNFPFLPLTEDQEEQLAECAGNILAAREEHPGKTIAFLYNPQTMPANLLQAHQQTDEMLENFYNGKPFVDDTERLTFLFKQYERLLKADTKKKAVKKQTKKKPSKSASNPATKE</sequence>
<dbReference type="EC" id="2.1.1.72" evidence="1"/>
<keyword evidence="3" id="KW-0808">Transferase</keyword>
<evidence type="ECO:0000256" key="2">
    <source>
        <dbReference type="ARBA" id="ARBA00022603"/>
    </source>
</evidence>
<dbReference type="RefSeq" id="WP_271789120.1">
    <property type="nucleotide sequence ID" value="NZ_CAMXCM010000001.1"/>
</dbReference>
<keyword evidence="11" id="KW-0255">Endonuclease</keyword>
<dbReference type="Pfam" id="PF20465">
    <property type="entry name" value="MmeI_hel"/>
    <property type="match status" value="1"/>
</dbReference>
<dbReference type="GO" id="GO:0009007">
    <property type="term" value="F:site-specific DNA-methyltransferase (adenine-specific) activity"/>
    <property type="evidence" value="ECO:0007669"/>
    <property type="project" value="UniProtKB-EC"/>
</dbReference>
<keyword evidence="11" id="KW-0540">Nuclease</keyword>
<evidence type="ECO:0000259" key="10">
    <source>
        <dbReference type="Pfam" id="PF20473"/>
    </source>
</evidence>
<evidence type="ECO:0000256" key="4">
    <source>
        <dbReference type="ARBA" id="ARBA00047942"/>
    </source>
</evidence>
<feature type="compositionally biased region" description="Basic residues" evidence="5">
    <location>
        <begin position="896"/>
        <end position="907"/>
    </location>
</feature>
<dbReference type="Proteomes" id="UP001154255">
    <property type="component" value="Unassembled WGS sequence"/>
</dbReference>
<dbReference type="GO" id="GO:0032259">
    <property type="term" value="P:methylation"/>
    <property type="evidence" value="ECO:0007669"/>
    <property type="project" value="UniProtKB-KW"/>
</dbReference>
<evidence type="ECO:0000313" key="14">
    <source>
        <dbReference type="Proteomes" id="UP001154259"/>
    </source>
</evidence>
<proteinExistence type="predicted"/>
<comment type="catalytic activity">
    <reaction evidence="4">
        <text>a 2'-deoxyadenosine in DNA + S-adenosyl-L-methionine = an N(6)-methyl-2'-deoxyadenosine in DNA + S-adenosyl-L-homocysteine + H(+)</text>
        <dbReference type="Rhea" id="RHEA:15197"/>
        <dbReference type="Rhea" id="RHEA-COMP:12418"/>
        <dbReference type="Rhea" id="RHEA-COMP:12419"/>
        <dbReference type="ChEBI" id="CHEBI:15378"/>
        <dbReference type="ChEBI" id="CHEBI:57856"/>
        <dbReference type="ChEBI" id="CHEBI:59789"/>
        <dbReference type="ChEBI" id="CHEBI:90615"/>
        <dbReference type="ChEBI" id="CHEBI:90616"/>
        <dbReference type="EC" id="2.1.1.72"/>
    </reaction>
</comment>
<dbReference type="InterPro" id="IPR046818">
    <property type="entry name" value="MmeI_C"/>
</dbReference>
<evidence type="ECO:0000259" key="7">
    <source>
        <dbReference type="Pfam" id="PF20465"/>
    </source>
</evidence>
<evidence type="ECO:0000256" key="5">
    <source>
        <dbReference type="SAM" id="MobiDB-lite"/>
    </source>
</evidence>
<dbReference type="Pfam" id="PF20466">
    <property type="entry name" value="MmeI_TRD"/>
    <property type="match status" value="1"/>
</dbReference>